<organism evidence="1">
    <name type="scientific">Salmonella enterica</name>
    <name type="common">Salmonella choleraesuis</name>
    <dbReference type="NCBI Taxonomy" id="28901"/>
    <lineage>
        <taxon>Bacteria</taxon>
        <taxon>Pseudomonadati</taxon>
        <taxon>Pseudomonadota</taxon>
        <taxon>Gammaproteobacteria</taxon>
        <taxon>Enterobacterales</taxon>
        <taxon>Enterobacteriaceae</taxon>
        <taxon>Salmonella</taxon>
    </lineage>
</organism>
<dbReference type="EMBL" id="AAGJDN010000021">
    <property type="protein sequence ID" value="EBO6372391.1"/>
    <property type="molecule type" value="Genomic_DNA"/>
</dbReference>
<reference evidence="1" key="1">
    <citation type="submission" date="2018-07" db="EMBL/GenBank/DDBJ databases">
        <authorList>
            <consortium name="PulseNet: The National Subtyping Network for Foodborne Disease Surveillance"/>
            <person name="Tarr C.L."/>
            <person name="Trees E."/>
            <person name="Katz L.S."/>
            <person name="Carleton-Romer H.A."/>
            <person name="Stroika S."/>
            <person name="Kucerova Z."/>
            <person name="Roache K.F."/>
            <person name="Sabol A.L."/>
            <person name="Besser J."/>
            <person name="Gerner-Smidt P."/>
        </authorList>
    </citation>
    <scope>NUCLEOTIDE SEQUENCE</scope>
    <source>
        <strain evidence="1">PNUSAS047157</strain>
    </source>
</reference>
<name>A0A618QP29_SALER</name>
<accession>A0A618QP29</accession>
<gene>
    <name evidence="1" type="ORF">DWC72_17405</name>
</gene>
<dbReference type="AlphaFoldDB" id="A0A618QP29"/>
<sequence length="100" mass="11409">MKSSLINSKLHQLAIKNRVPAWSVYMHISHACLSNENIYNLQILSREGRTLFSVAEDSYKAWDMLDDALSQYAQTEECQKEWARYCDEGMPCCGLFGAAL</sequence>
<comment type="caution">
    <text evidence="1">The sequence shown here is derived from an EMBL/GenBank/DDBJ whole genome shotgun (WGS) entry which is preliminary data.</text>
</comment>
<proteinExistence type="predicted"/>
<protein>
    <submittedName>
        <fullName evidence="1">Uncharacterized protein</fullName>
    </submittedName>
</protein>
<evidence type="ECO:0000313" key="1">
    <source>
        <dbReference type="EMBL" id="EBO6372391.1"/>
    </source>
</evidence>